<feature type="domain" description="DUF2207" evidence="3">
    <location>
        <begin position="23"/>
        <end position="191"/>
    </location>
</feature>
<feature type="chain" id="PRO_5017771349" description="DUF2207 domain-containing protein" evidence="2">
    <location>
        <begin position="21"/>
        <end position="385"/>
    </location>
</feature>
<dbReference type="Proteomes" id="UP000259610">
    <property type="component" value="Unassembled WGS sequence"/>
</dbReference>
<name>A0A3B9H322_9PROT</name>
<evidence type="ECO:0000259" key="4">
    <source>
        <dbReference type="Pfam" id="PF20990"/>
    </source>
</evidence>
<protein>
    <recommendedName>
        <fullName evidence="7">DUF2207 domain-containing protein</fullName>
    </recommendedName>
</protein>
<evidence type="ECO:0008006" key="7">
    <source>
        <dbReference type="Google" id="ProtNLM"/>
    </source>
</evidence>
<keyword evidence="1" id="KW-1133">Transmembrane helix</keyword>
<gene>
    <name evidence="5" type="ORF">DCG58_18185</name>
</gene>
<evidence type="ECO:0000256" key="1">
    <source>
        <dbReference type="SAM" id="Phobius"/>
    </source>
</evidence>
<organism evidence="5 6">
    <name type="scientific">Hyphomonas adhaerens</name>
    <dbReference type="NCBI Taxonomy" id="81029"/>
    <lineage>
        <taxon>Bacteria</taxon>
        <taxon>Pseudomonadati</taxon>
        <taxon>Pseudomonadota</taxon>
        <taxon>Alphaproteobacteria</taxon>
        <taxon>Hyphomonadales</taxon>
        <taxon>Hyphomonadaceae</taxon>
        <taxon>Hyphomonas</taxon>
    </lineage>
</organism>
<evidence type="ECO:0000256" key="2">
    <source>
        <dbReference type="SAM" id="SignalP"/>
    </source>
</evidence>
<keyword evidence="2" id="KW-0732">Signal</keyword>
<evidence type="ECO:0000313" key="6">
    <source>
        <dbReference type="Proteomes" id="UP000259610"/>
    </source>
</evidence>
<feature type="transmembrane region" description="Helical" evidence="1">
    <location>
        <begin position="231"/>
        <end position="252"/>
    </location>
</feature>
<dbReference type="EMBL" id="DMAN01000412">
    <property type="protein sequence ID" value="HAE29093.1"/>
    <property type="molecule type" value="Genomic_DNA"/>
</dbReference>
<feature type="signal peptide" evidence="2">
    <location>
        <begin position="1"/>
        <end position="20"/>
    </location>
</feature>
<feature type="non-terminal residue" evidence="5">
    <location>
        <position position="385"/>
    </location>
</feature>
<evidence type="ECO:0000313" key="5">
    <source>
        <dbReference type="EMBL" id="HAE29093.1"/>
    </source>
</evidence>
<proteinExistence type="predicted"/>
<dbReference type="Pfam" id="PF20990">
    <property type="entry name" value="DUF2207_C"/>
    <property type="match status" value="1"/>
</dbReference>
<dbReference type="AlphaFoldDB" id="A0A3B9H322"/>
<sequence length="385" mass="43452">MLRYLLGALAACLIVLAAGAEEKINRFDVGIEVRQNGDILVTETINVAVEGRDIRRGIFRDLPRYYADDLKPGDKLPYQYDVRRVRRDGRKEPYTIEHDGNAYRIRIGDADVLLDYGAHTYVIEYEVKNQIRYFDDHDELYWNVTGNYWLFPIEEASARITLPDGARVTEAIAYTGKSGQAGRDYAYRQDGDALVFETTRPMDRFEGLTISVSMPKGTIAPPSLGDKGTLWWLRNGALAVLVASFCGVFWFLMSGFRKVGQDPPKGSVFPRYEPPEGYSPAAVHHIYYRGMRGHNALISTLINMGVKSLVDIDASSKKETTLTRRQGDASKISPDEAILDAGLFGRRTERTLGSKYDASFTAAYQKFRRSLSRKYGSAYFRWNVG</sequence>
<dbReference type="Pfam" id="PF09972">
    <property type="entry name" value="DUF2207"/>
    <property type="match status" value="1"/>
</dbReference>
<comment type="caution">
    <text evidence="5">The sequence shown here is derived from an EMBL/GenBank/DDBJ whole genome shotgun (WGS) entry which is preliminary data.</text>
</comment>
<feature type="domain" description="Predicted membrane protein YciQ-like C-terminal" evidence="4">
    <location>
        <begin position="270"/>
        <end position="374"/>
    </location>
</feature>
<keyword evidence="1" id="KW-0812">Transmembrane</keyword>
<reference evidence="5 6" key="1">
    <citation type="journal article" date="2018" name="Nat. Biotechnol.">
        <title>A standardized bacterial taxonomy based on genome phylogeny substantially revises the tree of life.</title>
        <authorList>
            <person name="Parks D.H."/>
            <person name="Chuvochina M."/>
            <person name="Waite D.W."/>
            <person name="Rinke C."/>
            <person name="Skarshewski A."/>
            <person name="Chaumeil P.A."/>
            <person name="Hugenholtz P."/>
        </authorList>
    </citation>
    <scope>NUCLEOTIDE SEQUENCE [LARGE SCALE GENOMIC DNA]</scope>
    <source>
        <strain evidence="5">UBA8733</strain>
    </source>
</reference>
<accession>A0A3B9H322</accession>
<dbReference type="InterPro" id="IPR018702">
    <property type="entry name" value="DUF2207"/>
</dbReference>
<evidence type="ECO:0000259" key="3">
    <source>
        <dbReference type="Pfam" id="PF09972"/>
    </source>
</evidence>
<keyword evidence="1" id="KW-0472">Membrane</keyword>
<dbReference type="InterPro" id="IPR048389">
    <property type="entry name" value="YciQ-like_C"/>
</dbReference>